<dbReference type="Proteomes" id="UP001652431">
    <property type="component" value="Unassembled WGS sequence"/>
</dbReference>
<organism evidence="1 2">
    <name type="scientific">Dorea acetigenes</name>
    <dbReference type="NCBI Taxonomy" id="2981787"/>
    <lineage>
        <taxon>Bacteria</taxon>
        <taxon>Bacillati</taxon>
        <taxon>Bacillota</taxon>
        <taxon>Clostridia</taxon>
        <taxon>Lachnospirales</taxon>
        <taxon>Lachnospiraceae</taxon>
        <taxon>Dorea</taxon>
    </lineage>
</organism>
<accession>A0ABT2RN66</accession>
<evidence type="ECO:0000313" key="2">
    <source>
        <dbReference type="Proteomes" id="UP001652431"/>
    </source>
</evidence>
<comment type="caution">
    <text evidence="1">The sequence shown here is derived from an EMBL/GenBank/DDBJ whole genome shotgun (WGS) entry which is preliminary data.</text>
</comment>
<keyword evidence="2" id="KW-1185">Reference proteome</keyword>
<name>A0ABT2RN66_9FIRM</name>
<sequence length="165" mass="19547">MMYPKPQRKKKRKKHKASILHCKDGTCYLCMKLKGDYRRYPVVHEHHIYDGPNRQNSEAEGLKVYLCLDHHIMGPEAVHNNHKNMRILHRDGQRAYERTHSRAEFMSLIGRNYLDEEKQEEPKKDTKDGFMFLEPDCIGCFGASENQCERCEEKRHDKKTETLAD</sequence>
<dbReference type="EMBL" id="JAOQJU010000010">
    <property type="protein sequence ID" value="MCU6686862.1"/>
    <property type="molecule type" value="Genomic_DNA"/>
</dbReference>
<dbReference type="RefSeq" id="WP_173692384.1">
    <property type="nucleotide sequence ID" value="NZ_JAOQJU010000010.1"/>
</dbReference>
<evidence type="ECO:0000313" key="1">
    <source>
        <dbReference type="EMBL" id="MCU6686862.1"/>
    </source>
</evidence>
<evidence type="ECO:0008006" key="3">
    <source>
        <dbReference type="Google" id="ProtNLM"/>
    </source>
</evidence>
<reference evidence="1 2" key="1">
    <citation type="journal article" date="2021" name="ISME Commun">
        <title>Automated analysis of genomic sequences facilitates high-throughput and comprehensive description of bacteria.</title>
        <authorList>
            <person name="Hitch T.C.A."/>
        </authorList>
    </citation>
    <scope>NUCLEOTIDE SEQUENCE [LARGE SCALE GENOMIC DNA]</scope>
    <source>
        <strain evidence="1 2">Sanger_03</strain>
    </source>
</reference>
<proteinExistence type="predicted"/>
<protein>
    <recommendedName>
        <fullName evidence="3">HNH endonuclease</fullName>
    </recommendedName>
</protein>
<gene>
    <name evidence="1" type="ORF">OCV99_09950</name>
</gene>